<dbReference type="EMBL" id="CP030057">
    <property type="protein sequence ID" value="QOZ61329.1"/>
    <property type="molecule type" value="Genomic_DNA"/>
</dbReference>
<proteinExistence type="predicted"/>
<dbReference type="AlphaFoldDB" id="A0A410V9D9"/>
<dbReference type="OrthoDB" id="8237415at2"/>
<dbReference type="Proteomes" id="UP000593880">
    <property type="component" value="Chromosome"/>
</dbReference>
<evidence type="ECO:0000313" key="4">
    <source>
        <dbReference type="Proteomes" id="UP000625079"/>
    </source>
</evidence>
<organism evidence="1 4">
    <name type="scientific">Bradyrhizobium guangdongense</name>
    <dbReference type="NCBI Taxonomy" id="1325090"/>
    <lineage>
        <taxon>Bacteria</taxon>
        <taxon>Pseudomonadati</taxon>
        <taxon>Pseudomonadota</taxon>
        <taxon>Alphaproteobacteria</taxon>
        <taxon>Hyphomicrobiales</taxon>
        <taxon>Nitrobacteraceae</taxon>
        <taxon>Bradyrhizobium</taxon>
    </lineage>
</organism>
<name>A0A410V9D9_9BRAD</name>
<dbReference type="EMBL" id="BMHC01000002">
    <property type="protein sequence ID" value="GGI22898.1"/>
    <property type="molecule type" value="Genomic_DNA"/>
</dbReference>
<sequence length="94" mass="10299">MTWRNFVSRLPITAQRRGLTTATLYGLSLAVRFTSAAGRDDEVPTQSLQMIKPVTSIMVRTAPRLPYEDLAKAAQPIVFRPGWPLGSPGCRAGL</sequence>
<dbReference type="RefSeq" id="WP_128966895.1">
    <property type="nucleotide sequence ID" value="NZ_BMHC01000002.1"/>
</dbReference>
<evidence type="ECO:0000313" key="3">
    <source>
        <dbReference type="Proteomes" id="UP000593880"/>
    </source>
</evidence>
<reference evidence="2 3" key="2">
    <citation type="submission" date="2018-06" db="EMBL/GenBank/DDBJ databases">
        <title>Comparative genomics of rhizobia nodulating Arachis hypogaea in China.</title>
        <authorList>
            <person name="Li Y."/>
        </authorList>
    </citation>
    <scope>NUCLEOTIDE SEQUENCE [LARGE SCALE GENOMIC DNA]</scope>
    <source>
        <strain evidence="2 3">CCBAU 51658</strain>
    </source>
</reference>
<accession>A0A410V9D9</accession>
<gene>
    <name evidence="1" type="ORF">GCM10010987_21700</name>
    <name evidence="2" type="ORF">XH86_23285</name>
</gene>
<protein>
    <submittedName>
        <fullName evidence="1">Uncharacterized protein</fullName>
    </submittedName>
</protein>
<dbReference type="Proteomes" id="UP000625079">
    <property type="component" value="Unassembled WGS sequence"/>
</dbReference>
<evidence type="ECO:0000313" key="2">
    <source>
        <dbReference type="EMBL" id="QOZ61329.1"/>
    </source>
</evidence>
<keyword evidence="3" id="KW-1185">Reference proteome</keyword>
<reference evidence="1" key="3">
    <citation type="submission" date="2022-12" db="EMBL/GenBank/DDBJ databases">
        <authorList>
            <person name="Sun Q."/>
            <person name="Zhou Y."/>
        </authorList>
    </citation>
    <scope>NUCLEOTIDE SEQUENCE</scope>
    <source>
        <strain evidence="1">CGMCC 1.15034</strain>
    </source>
</reference>
<evidence type="ECO:0000313" key="1">
    <source>
        <dbReference type="EMBL" id="GGI22898.1"/>
    </source>
</evidence>
<reference evidence="1" key="1">
    <citation type="journal article" date="2014" name="Int. J. Syst. Evol. Microbiol.">
        <title>Complete genome sequence of Corynebacterium casei LMG S-19264T (=DSM 44701T), isolated from a smear-ripened cheese.</title>
        <authorList>
            <consortium name="US DOE Joint Genome Institute (JGI-PGF)"/>
            <person name="Walter F."/>
            <person name="Albersmeier A."/>
            <person name="Kalinowski J."/>
            <person name="Ruckert C."/>
        </authorList>
    </citation>
    <scope>NUCLEOTIDE SEQUENCE</scope>
    <source>
        <strain evidence="1">CGMCC 1.15034</strain>
    </source>
</reference>